<sequence>MELCEACGTENRNKAKFCRGCARPLLPIAAGVDLTDKASNRALRCGVCQAIHSRGAKTCQACGLPLDEPKSDDTPQAQPTQGQKARRWPLLGILALAGAVIFWWGANQKEPVEVIEGGEVVIDAQPALAPEKPTQLPAPAPSASAAAPSIETAMNADEKAHFDELVKREAERAEKARKTIARLAAQEKAASEASAAKSVAAERLRNETARQAITQPGAAEPVDSKTAATAPKPSPPPARVSVEQACAKASNFLSRDLCRVDACREAINIRDPICVWYRKLDEERRSRLAN</sequence>
<protein>
    <recommendedName>
        <fullName evidence="3">DZANK-type domain-containing protein</fullName>
    </recommendedName>
</protein>
<feature type="coiled-coil region" evidence="1">
    <location>
        <begin position="166"/>
        <end position="193"/>
    </location>
</feature>
<reference evidence="5 6" key="1">
    <citation type="submission" date="2016-02" db="EMBL/GenBank/DDBJ databases">
        <title>Draft genome sequence of Hydrogenophaga sp. LPB0072.</title>
        <authorList>
            <person name="Shin S.-K."/>
            <person name="Yi H."/>
        </authorList>
    </citation>
    <scope>NUCLEOTIDE SEQUENCE [LARGE SCALE GENOMIC DNA]</scope>
    <source>
        <strain evidence="5 6">LPB0072</strain>
    </source>
</reference>
<evidence type="ECO:0000256" key="1">
    <source>
        <dbReference type="SAM" id="Coils"/>
    </source>
</evidence>
<proteinExistence type="predicted"/>
<keyword evidence="1" id="KW-0175">Coiled coil</keyword>
<dbReference type="Proteomes" id="UP000185657">
    <property type="component" value="Unassembled WGS sequence"/>
</dbReference>
<dbReference type="Pfam" id="PF12773">
    <property type="entry name" value="DZR"/>
    <property type="match status" value="1"/>
</dbReference>
<evidence type="ECO:0000259" key="3">
    <source>
        <dbReference type="Pfam" id="PF12773"/>
    </source>
</evidence>
<feature type="region of interest" description="Disordered" evidence="2">
    <location>
        <begin position="211"/>
        <end position="239"/>
    </location>
</feature>
<feature type="domain" description="DZANK-type" evidence="3">
    <location>
        <begin position="4"/>
        <end position="63"/>
    </location>
</feature>
<organism evidence="4 7">
    <name type="scientific">Hydrogenophaga crassostreae</name>
    <dbReference type="NCBI Taxonomy" id="1763535"/>
    <lineage>
        <taxon>Bacteria</taxon>
        <taxon>Pseudomonadati</taxon>
        <taxon>Pseudomonadota</taxon>
        <taxon>Betaproteobacteria</taxon>
        <taxon>Burkholderiales</taxon>
        <taxon>Comamonadaceae</taxon>
        <taxon>Hydrogenophaga</taxon>
    </lineage>
</organism>
<dbReference type="EMBL" id="CP017476">
    <property type="protein sequence ID" value="AOW13900.1"/>
    <property type="molecule type" value="Genomic_DNA"/>
</dbReference>
<gene>
    <name evidence="4" type="ORF">LPB072_14710</name>
    <name evidence="5" type="ORF">LPB72_01105</name>
</gene>
<dbReference type="OrthoDB" id="8914129at2"/>
<dbReference type="STRING" id="1763535.LPB072_14710"/>
<dbReference type="InterPro" id="IPR025874">
    <property type="entry name" value="DZR"/>
</dbReference>
<evidence type="ECO:0000313" key="6">
    <source>
        <dbReference type="Proteomes" id="UP000185657"/>
    </source>
</evidence>
<dbReference type="RefSeq" id="WP_066084385.1">
    <property type="nucleotide sequence ID" value="NZ_CP017476.1"/>
</dbReference>
<evidence type="ECO:0000313" key="5">
    <source>
        <dbReference type="EMBL" id="OAD44136.1"/>
    </source>
</evidence>
<dbReference type="EMBL" id="LVWD01000001">
    <property type="protein sequence ID" value="OAD44136.1"/>
    <property type="molecule type" value="Genomic_DNA"/>
</dbReference>
<dbReference type="KEGG" id="hyl:LPB072_14710"/>
<evidence type="ECO:0000313" key="4">
    <source>
        <dbReference type="EMBL" id="AOW13900.1"/>
    </source>
</evidence>
<reference evidence="4 7" key="2">
    <citation type="submission" date="2016-10" db="EMBL/GenBank/DDBJ databases">
        <title>Hydorgenophaga sp. LPB0072 isolated from gastropod.</title>
        <authorList>
            <person name="Kim E."/>
            <person name="Yi H."/>
        </authorList>
    </citation>
    <scope>NUCLEOTIDE SEQUENCE [LARGE SCALE GENOMIC DNA]</scope>
    <source>
        <strain evidence="4 7">LPB0072</strain>
    </source>
</reference>
<dbReference type="Proteomes" id="UP000185680">
    <property type="component" value="Chromosome"/>
</dbReference>
<name>A0A162W5Y9_9BURK</name>
<dbReference type="AlphaFoldDB" id="A0A162W5Y9"/>
<accession>A0A162W5Y9</accession>
<evidence type="ECO:0000256" key="2">
    <source>
        <dbReference type="SAM" id="MobiDB-lite"/>
    </source>
</evidence>
<keyword evidence="6" id="KW-1185">Reference proteome</keyword>
<evidence type="ECO:0000313" key="7">
    <source>
        <dbReference type="Proteomes" id="UP000185680"/>
    </source>
</evidence>